<name>A0A0L0UIS8_9BASI</name>
<evidence type="ECO:0000313" key="3">
    <source>
        <dbReference type="Proteomes" id="UP000054564"/>
    </source>
</evidence>
<evidence type="ECO:0000256" key="1">
    <source>
        <dbReference type="SAM" id="MobiDB-lite"/>
    </source>
</evidence>
<comment type="caution">
    <text evidence="2">The sequence shown here is derived from an EMBL/GenBank/DDBJ whole genome shotgun (WGS) entry which is preliminary data.</text>
</comment>
<dbReference type="AlphaFoldDB" id="A0A0L0UIS8"/>
<sequence length="63" mass="7067">MLPSSHGPMQRFSYPHGTKASSQPTASRRGASEAADKDPGSMRPKTGYNPEHFRLIRPSQHFW</sequence>
<gene>
    <name evidence="2" type="ORF">PSTG_20023</name>
</gene>
<proteinExistence type="predicted"/>
<feature type="region of interest" description="Disordered" evidence="1">
    <location>
        <begin position="1"/>
        <end position="63"/>
    </location>
</feature>
<dbReference type="Proteomes" id="UP000054564">
    <property type="component" value="Unassembled WGS sequence"/>
</dbReference>
<evidence type="ECO:0000313" key="2">
    <source>
        <dbReference type="EMBL" id="KNE86614.1"/>
    </source>
</evidence>
<feature type="compositionally biased region" description="Basic and acidic residues" evidence="1">
    <location>
        <begin position="30"/>
        <end position="40"/>
    </location>
</feature>
<accession>A0A0L0UIS8</accession>
<protein>
    <submittedName>
        <fullName evidence="2">Uncharacterized protein</fullName>
    </submittedName>
</protein>
<reference evidence="3" key="1">
    <citation type="submission" date="2014-03" db="EMBL/GenBank/DDBJ databases">
        <title>The Genome Sequence of Puccinia striiformis f. sp. tritici PST-78.</title>
        <authorList>
            <consortium name="The Broad Institute Genome Sequencing Platform"/>
            <person name="Cuomo C."/>
            <person name="Hulbert S."/>
            <person name="Chen X."/>
            <person name="Walker B."/>
            <person name="Young S.K."/>
            <person name="Zeng Q."/>
            <person name="Gargeya S."/>
            <person name="Fitzgerald M."/>
            <person name="Haas B."/>
            <person name="Abouelleil A."/>
            <person name="Alvarado L."/>
            <person name="Arachchi H.M."/>
            <person name="Berlin A.M."/>
            <person name="Chapman S.B."/>
            <person name="Goldberg J."/>
            <person name="Griggs A."/>
            <person name="Gujja S."/>
            <person name="Hansen M."/>
            <person name="Howarth C."/>
            <person name="Imamovic A."/>
            <person name="Larimer J."/>
            <person name="McCowan C."/>
            <person name="Montmayeur A."/>
            <person name="Murphy C."/>
            <person name="Neiman D."/>
            <person name="Pearson M."/>
            <person name="Priest M."/>
            <person name="Roberts A."/>
            <person name="Saif S."/>
            <person name="Shea T."/>
            <person name="Sisk P."/>
            <person name="Sykes S."/>
            <person name="Wortman J."/>
            <person name="Nusbaum C."/>
            <person name="Birren B."/>
        </authorList>
    </citation>
    <scope>NUCLEOTIDE SEQUENCE [LARGE SCALE GENOMIC DNA]</scope>
    <source>
        <strain evidence="3">race PST-78</strain>
    </source>
</reference>
<dbReference type="EMBL" id="AJIL01008887">
    <property type="protein sequence ID" value="KNE86614.1"/>
    <property type="molecule type" value="Genomic_DNA"/>
</dbReference>
<keyword evidence="3" id="KW-1185">Reference proteome</keyword>
<organism evidence="2 3">
    <name type="scientific">Puccinia striiformis f. sp. tritici PST-78</name>
    <dbReference type="NCBI Taxonomy" id="1165861"/>
    <lineage>
        <taxon>Eukaryota</taxon>
        <taxon>Fungi</taxon>
        <taxon>Dikarya</taxon>
        <taxon>Basidiomycota</taxon>
        <taxon>Pucciniomycotina</taxon>
        <taxon>Pucciniomycetes</taxon>
        <taxon>Pucciniales</taxon>
        <taxon>Pucciniaceae</taxon>
        <taxon>Puccinia</taxon>
    </lineage>
</organism>